<dbReference type="PANTHER" id="PTHR33279:SF18">
    <property type="entry name" value="SULFUR CARRIER PROTEIN MJ0990-RELATED"/>
    <property type="match status" value="1"/>
</dbReference>
<proteinExistence type="predicted"/>
<dbReference type="HOGENOM" id="CLU_1292048_0_0_2"/>
<evidence type="ECO:0000313" key="3">
    <source>
        <dbReference type="Proteomes" id="UP000003980"/>
    </source>
</evidence>
<keyword evidence="3" id="KW-1185">Reference proteome</keyword>
<organism evidence="2 3">
    <name type="scientific">Metallosphaera yellowstonensis MK1</name>
    <dbReference type="NCBI Taxonomy" id="671065"/>
    <lineage>
        <taxon>Archaea</taxon>
        <taxon>Thermoproteota</taxon>
        <taxon>Thermoprotei</taxon>
        <taxon>Sulfolobales</taxon>
        <taxon>Sulfolobaceae</taxon>
        <taxon>Metallosphaera</taxon>
    </lineage>
</organism>
<dbReference type="OrthoDB" id="36347at2157"/>
<gene>
    <name evidence="2" type="ORF">MetMK1DRAFT_00017740</name>
</gene>
<dbReference type="Proteomes" id="UP000003980">
    <property type="component" value="Unassembled WGS sequence"/>
</dbReference>
<reference evidence="2 3" key="1">
    <citation type="submission" date="2012-01" db="EMBL/GenBank/DDBJ databases">
        <title>Improved High-Quality Draft sequence of Metallosphaera yellowstonensis MK1.</title>
        <authorList>
            <consortium name="US DOE Joint Genome Institute"/>
            <person name="Lucas S."/>
            <person name="Han J."/>
            <person name="Cheng J.-F."/>
            <person name="Goodwin L."/>
            <person name="Pitluck S."/>
            <person name="Peters L."/>
            <person name="Teshima H."/>
            <person name="Detter J.C."/>
            <person name="Han C."/>
            <person name="Tapia R."/>
            <person name="Land M."/>
            <person name="Hauser L."/>
            <person name="Kyrpides N."/>
            <person name="Kozubal M."/>
            <person name="Macur R.E."/>
            <person name="Jay Z."/>
            <person name="Inskeep W."/>
            <person name="Woyke T."/>
        </authorList>
    </citation>
    <scope>NUCLEOTIDE SEQUENCE [LARGE SCALE GENOMIC DNA]</scope>
    <source>
        <strain evidence="2 3">MK1</strain>
    </source>
</reference>
<sequence>METTQGGRDVVLDVRGEACPIPEMRAAKELQKMGYGRLVVLTDHEPAIDVTLPSLCKSLGLKYEVQRETDYVKFIIFKETPSVKIEETEGVSETESITIRATGILKEKLSDPTILMSFVPQVKAVDRIAPNNYVLHMKWFINWETPLVISSNILPRGEIVYYTAYQKLPMFRIRFGWRFVMNKRGEEINIDITEWYNGPFKGTALKAIKKHLQKAKEVLPKILL</sequence>
<name>H2C5F1_9CREN</name>
<dbReference type="EMBL" id="JH597768">
    <property type="protein sequence ID" value="EHP69028.1"/>
    <property type="molecule type" value="Genomic_DNA"/>
</dbReference>
<protein>
    <submittedName>
        <fullName evidence="2">Putative redox protein, regulator of disulfide bond formation</fullName>
    </submittedName>
</protein>
<feature type="domain" description="UPF0033" evidence="1">
    <location>
        <begin position="12"/>
        <end position="36"/>
    </location>
</feature>
<dbReference type="InterPro" id="IPR001455">
    <property type="entry name" value="TusA-like"/>
</dbReference>
<dbReference type="PANTHER" id="PTHR33279">
    <property type="entry name" value="SULFUR CARRIER PROTEIN YEDF-RELATED"/>
    <property type="match status" value="1"/>
</dbReference>
<evidence type="ECO:0000313" key="2">
    <source>
        <dbReference type="EMBL" id="EHP69028.1"/>
    </source>
</evidence>
<dbReference type="Gene3D" id="3.30.110.40">
    <property type="entry name" value="TusA-like domain"/>
    <property type="match status" value="1"/>
</dbReference>
<dbReference type="InterPro" id="IPR036868">
    <property type="entry name" value="TusA-like_sf"/>
</dbReference>
<dbReference type="Pfam" id="PF01206">
    <property type="entry name" value="TusA"/>
    <property type="match status" value="1"/>
</dbReference>
<dbReference type="SUPFAM" id="SSF64307">
    <property type="entry name" value="SirA-like"/>
    <property type="match status" value="1"/>
</dbReference>
<dbReference type="eggNOG" id="arCOG07227">
    <property type="taxonomic scope" value="Archaea"/>
</dbReference>
<accession>H2C5F1</accession>
<dbReference type="CDD" id="cd00291">
    <property type="entry name" value="SirA_YedF_YeeD"/>
    <property type="match status" value="1"/>
</dbReference>
<dbReference type="PROSITE" id="PS01148">
    <property type="entry name" value="UPF0033"/>
    <property type="match status" value="1"/>
</dbReference>
<dbReference type="RefSeq" id="WP_009072623.1">
    <property type="nucleotide sequence ID" value="NZ_JH597768.1"/>
</dbReference>
<dbReference type="AlphaFoldDB" id="H2C5F1"/>
<evidence type="ECO:0000259" key="1">
    <source>
        <dbReference type="PROSITE" id="PS01148"/>
    </source>
</evidence>
<dbReference type="STRING" id="671065.MetMK1DRAFT_00017740"/>